<dbReference type="FunFam" id="3.30.70.270:FF:000001">
    <property type="entry name" value="Diguanylate cyclase domain protein"/>
    <property type="match status" value="1"/>
</dbReference>
<dbReference type="NCBIfam" id="TIGR00254">
    <property type="entry name" value="GGDEF"/>
    <property type="match status" value="1"/>
</dbReference>
<proteinExistence type="predicted"/>
<dbReference type="Pfam" id="PF00990">
    <property type="entry name" value="GGDEF"/>
    <property type="match status" value="1"/>
</dbReference>
<dbReference type="PANTHER" id="PTHR45138">
    <property type="entry name" value="REGULATORY COMPONENTS OF SENSORY TRANSDUCTION SYSTEM"/>
    <property type="match status" value="1"/>
</dbReference>
<dbReference type="GO" id="GO:0052621">
    <property type="term" value="F:diguanylate cyclase activity"/>
    <property type="evidence" value="ECO:0007669"/>
    <property type="project" value="UniProtKB-EC"/>
</dbReference>
<sequence length="352" mass="39945">MLKFWYKDFPQYPQEHLEYWRSRLIQHTLLISAAFFLLLTLLNLFFFGAYRLALLDSCGFVITLAIYAWFRRTANIGVAAWAFSIMAAGLICLFVLMVGGSAHSLMWATLIPPFTFFLVGRQWGTVLSAVVFSLCAVVVYQQVQGQQAVTFSNGALLNVIEVAIAHVLIFRFYERSRTVAYQQLAGKTNQMRQMAETDKLTGLYNREKLDQTLNGLLPDITQSNKPVTLMLLDIDHFKQINDEFGHLRGDKVLTQLAELLRSQMRNQDFIARWGGEEFVVLLPDTLLKHGAELAERLRVYIAAQSIEGHNLTISIGVAQHQQNESTEALLDRADKALYQAKHQGRNQVITAQ</sequence>
<gene>
    <name evidence="6" type="ORF">AT746_19535</name>
</gene>
<keyword evidence="7" id="KW-1185">Reference proteome</keyword>
<dbReference type="InterPro" id="IPR048435">
    <property type="entry name" value="MASE6"/>
</dbReference>
<reference evidence="6 7" key="1">
    <citation type="submission" date="2015-12" db="EMBL/GenBank/DDBJ databases">
        <title>Complete genome of Lacimicrobium alkaliphilum KCTC 32984.</title>
        <authorList>
            <person name="Kim S.-G."/>
            <person name="Lee Y.-J."/>
        </authorList>
    </citation>
    <scope>NUCLEOTIDE SEQUENCE [LARGE SCALE GENOMIC DNA]</scope>
    <source>
        <strain evidence="6 7">YelD216</strain>
    </source>
</reference>
<keyword evidence="4" id="KW-0812">Transmembrane</keyword>
<dbReference type="KEGG" id="lal:AT746_19535"/>
<dbReference type="RefSeq" id="WP_062483800.1">
    <property type="nucleotide sequence ID" value="NZ_CP013650.1"/>
</dbReference>
<evidence type="ECO:0000256" key="1">
    <source>
        <dbReference type="ARBA" id="ARBA00001946"/>
    </source>
</evidence>
<protein>
    <recommendedName>
        <fullName evidence="2">diguanylate cyclase</fullName>
        <ecNumber evidence="2">2.7.7.65</ecNumber>
    </recommendedName>
</protein>
<evidence type="ECO:0000256" key="3">
    <source>
        <dbReference type="ARBA" id="ARBA00034247"/>
    </source>
</evidence>
<dbReference type="SMART" id="SM00267">
    <property type="entry name" value="GGDEF"/>
    <property type="match status" value="1"/>
</dbReference>
<dbReference type="PANTHER" id="PTHR45138:SF9">
    <property type="entry name" value="DIGUANYLATE CYCLASE DGCM-RELATED"/>
    <property type="match status" value="1"/>
</dbReference>
<dbReference type="Proteomes" id="UP000068447">
    <property type="component" value="Chromosome"/>
</dbReference>
<comment type="cofactor">
    <cofactor evidence="1">
        <name>Mg(2+)</name>
        <dbReference type="ChEBI" id="CHEBI:18420"/>
    </cofactor>
</comment>
<comment type="catalytic activity">
    <reaction evidence="3">
        <text>2 GTP = 3',3'-c-di-GMP + 2 diphosphate</text>
        <dbReference type="Rhea" id="RHEA:24898"/>
        <dbReference type="ChEBI" id="CHEBI:33019"/>
        <dbReference type="ChEBI" id="CHEBI:37565"/>
        <dbReference type="ChEBI" id="CHEBI:58805"/>
        <dbReference type="EC" id="2.7.7.65"/>
    </reaction>
</comment>
<keyword evidence="4" id="KW-1133">Transmembrane helix</keyword>
<accession>A0A0U3AGS4</accession>
<dbReference type="InterPro" id="IPR050469">
    <property type="entry name" value="Diguanylate_Cyclase"/>
</dbReference>
<feature type="transmembrane region" description="Helical" evidence="4">
    <location>
        <begin position="123"/>
        <end position="143"/>
    </location>
</feature>
<dbReference type="InterPro" id="IPR029787">
    <property type="entry name" value="Nucleotide_cyclase"/>
</dbReference>
<feature type="transmembrane region" description="Helical" evidence="4">
    <location>
        <begin position="76"/>
        <end position="102"/>
    </location>
</feature>
<evidence type="ECO:0000256" key="2">
    <source>
        <dbReference type="ARBA" id="ARBA00012528"/>
    </source>
</evidence>
<evidence type="ECO:0000256" key="4">
    <source>
        <dbReference type="SAM" id="Phobius"/>
    </source>
</evidence>
<evidence type="ECO:0000313" key="7">
    <source>
        <dbReference type="Proteomes" id="UP000068447"/>
    </source>
</evidence>
<dbReference type="SUPFAM" id="SSF55073">
    <property type="entry name" value="Nucleotide cyclase"/>
    <property type="match status" value="1"/>
</dbReference>
<dbReference type="CDD" id="cd01949">
    <property type="entry name" value="GGDEF"/>
    <property type="match status" value="1"/>
</dbReference>
<dbReference type="AlphaFoldDB" id="A0A0U3AGS4"/>
<dbReference type="EC" id="2.7.7.65" evidence="2"/>
<keyword evidence="4" id="KW-0472">Membrane</keyword>
<dbReference type="Gene3D" id="3.30.70.270">
    <property type="match status" value="1"/>
</dbReference>
<dbReference type="PROSITE" id="PS50887">
    <property type="entry name" value="GGDEF"/>
    <property type="match status" value="1"/>
</dbReference>
<organism evidence="6 7">
    <name type="scientific">Lacimicrobium alkaliphilum</name>
    <dbReference type="NCBI Taxonomy" id="1526571"/>
    <lineage>
        <taxon>Bacteria</taxon>
        <taxon>Pseudomonadati</taxon>
        <taxon>Pseudomonadota</taxon>
        <taxon>Gammaproteobacteria</taxon>
        <taxon>Alteromonadales</taxon>
        <taxon>Alteromonadaceae</taxon>
        <taxon>Lacimicrobium</taxon>
    </lineage>
</organism>
<dbReference type="EMBL" id="CP013650">
    <property type="protein sequence ID" value="ALT00239.1"/>
    <property type="molecule type" value="Genomic_DNA"/>
</dbReference>
<dbReference type="InterPro" id="IPR000160">
    <property type="entry name" value="GGDEF_dom"/>
</dbReference>
<dbReference type="STRING" id="1526571.AT746_19535"/>
<feature type="transmembrane region" description="Helical" evidence="4">
    <location>
        <begin position="52"/>
        <end position="70"/>
    </location>
</feature>
<dbReference type="Pfam" id="PF20966">
    <property type="entry name" value="MASE6"/>
    <property type="match status" value="1"/>
</dbReference>
<dbReference type="OrthoDB" id="9812260at2"/>
<feature type="transmembrane region" description="Helical" evidence="4">
    <location>
        <begin position="24"/>
        <end position="45"/>
    </location>
</feature>
<name>A0A0U3AGS4_9ALTE</name>
<dbReference type="GO" id="GO:0043709">
    <property type="term" value="P:cell adhesion involved in single-species biofilm formation"/>
    <property type="evidence" value="ECO:0007669"/>
    <property type="project" value="TreeGrafter"/>
</dbReference>
<feature type="domain" description="GGDEF" evidence="5">
    <location>
        <begin position="225"/>
        <end position="352"/>
    </location>
</feature>
<dbReference type="GO" id="GO:0005886">
    <property type="term" value="C:plasma membrane"/>
    <property type="evidence" value="ECO:0007669"/>
    <property type="project" value="TreeGrafter"/>
</dbReference>
<dbReference type="InterPro" id="IPR043128">
    <property type="entry name" value="Rev_trsase/Diguanyl_cyclase"/>
</dbReference>
<feature type="transmembrane region" description="Helical" evidence="4">
    <location>
        <begin position="155"/>
        <end position="173"/>
    </location>
</feature>
<evidence type="ECO:0000313" key="6">
    <source>
        <dbReference type="EMBL" id="ALT00239.1"/>
    </source>
</evidence>
<dbReference type="GO" id="GO:1902201">
    <property type="term" value="P:negative regulation of bacterial-type flagellum-dependent cell motility"/>
    <property type="evidence" value="ECO:0007669"/>
    <property type="project" value="TreeGrafter"/>
</dbReference>
<evidence type="ECO:0000259" key="5">
    <source>
        <dbReference type="PROSITE" id="PS50887"/>
    </source>
</evidence>